<accession>A0A9X1IF60</accession>
<protein>
    <recommendedName>
        <fullName evidence="4">DUF2933 domain-containing protein</fullName>
    </recommendedName>
</protein>
<gene>
    <name evidence="2" type="ORF">LHA35_15200</name>
</gene>
<evidence type="ECO:0000313" key="3">
    <source>
        <dbReference type="Proteomes" id="UP001139311"/>
    </source>
</evidence>
<sequence>MDHTKKPSEEGAPPRKLGAVPRRLLRKWGLAVLVVGVAILLLLGTGIFSERDSAGRAFSSGWTLLILLVLLPCLLMPLMMMGRHRGDAAQRDRKDDGTGR</sequence>
<comment type="caution">
    <text evidence="2">The sequence shown here is derived from an EMBL/GenBank/DDBJ whole genome shotgun (WGS) entry which is preliminary data.</text>
</comment>
<proteinExistence type="predicted"/>
<feature type="transmembrane region" description="Helical" evidence="1">
    <location>
        <begin position="28"/>
        <end position="49"/>
    </location>
</feature>
<keyword evidence="1" id="KW-0812">Transmembrane</keyword>
<dbReference type="RefSeq" id="WP_226609331.1">
    <property type="nucleotide sequence ID" value="NZ_JAJAQI010000022.1"/>
</dbReference>
<organism evidence="2 3">
    <name type="scientific">Roseicella aerolata</name>
    <dbReference type="NCBI Taxonomy" id="2883479"/>
    <lineage>
        <taxon>Bacteria</taxon>
        <taxon>Pseudomonadati</taxon>
        <taxon>Pseudomonadota</taxon>
        <taxon>Alphaproteobacteria</taxon>
        <taxon>Acetobacterales</taxon>
        <taxon>Roseomonadaceae</taxon>
        <taxon>Roseicella</taxon>
    </lineage>
</organism>
<dbReference type="AlphaFoldDB" id="A0A9X1IF60"/>
<dbReference type="Proteomes" id="UP001139311">
    <property type="component" value="Unassembled WGS sequence"/>
</dbReference>
<keyword evidence="3" id="KW-1185">Reference proteome</keyword>
<evidence type="ECO:0008006" key="4">
    <source>
        <dbReference type="Google" id="ProtNLM"/>
    </source>
</evidence>
<keyword evidence="1" id="KW-1133">Transmembrane helix</keyword>
<evidence type="ECO:0000313" key="2">
    <source>
        <dbReference type="EMBL" id="MCB4823081.1"/>
    </source>
</evidence>
<name>A0A9X1IF60_9PROT</name>
<feature type="transmembrane region" description="Helical" evidence="1">
    <location>
        <begin position="61"/>
        <end position="81"/>
    </location>
</feature>
<evidence type="ECO:0000256" key="1">
    <source>
        <dbReference type="SAM" id="Phobius"/>
    </source>
</evidence>
<dbReference type="EMBL" id="JAJAQI010000022">
    <property type="protein sequence ID" value="MCB4823081.1"/>
    <property type="molecule type" value="Genomic_DNA"/>
</dbReference>
<keyword evidence="1" id="KW-0472">Membrane</keyword>
<reference evidence="2" key="1">
    <citation type="submission" date="2021-10" db="EMBL/GenBank/DDBJ databases">
        <title>Roseicella aerolatum sp. nov., isolated from aerosols of e-waste dismantling site.</title>
        <authorList>
            <person name="Qin T."/>
        </authorList>
    </citation>
    <scope>NUCLEOTIDE SEQUENCE</scope>
    <source>
        <strain evidence="2">GB24</strain>
    </source>
</reference>